<evidence type="ECO:0000256" key="2">
    <source>
        <dbReference type="ARBA" id="ARBA00022803"/>
    </source>
</evidence>
<dbReference type="SUPFAM" id="SSF48452">
    <property type="entry name" value="TPR-like"/>
    <property type="match status" value="2"/>
</dbReference>
<dbReference type="Proteomes" id="UP000238326">
    <property type="component" value="Unassembled WGS sequence"/>
</dbReference>
<evidence type="ECO:0000313" key="5">
    <source>
        <dbReference type="EMBL" id="PRD69211.1"/>
    </source>
</evidence>
<proteinExistence type="predicted"/>
<dbReference type="Gene3D" id="1.25.40.10">
    <property type="entry name" value="Tetratricopeptide repeat domain"/>
    <property type="match status" value="2"/>
</dbReference>
<organism evidence="5 6">
    <name type="scientific">Malikia spinosa</name>
    <dbReference type="NCBI Taxonomy" id="86180"/>
    <lineage>
        <taxon>Bacteria</taxon>
        <taxon>Pseudomonadati</taxon>
        <taxon>Pseudomonadota</taxon>
        <taxon>Betaproteobacteria</taxon>
        <taxon>Burkholderiales</taxon>
        <taxon>Comamonadaceae</taxon>
        <taxon>Malikia</taxon>
    </lineage>
</organism>
<evidence type="ECO:0000256" key="1">
    <source>
        <dbReference type="ARBA" id="ARBA00022737"/>
    </source>
</evidence>
<evidence type="ECO:0008006" key="7">
    <source>
        <dbReference type="Google" id="ProtNLM"/>
    </source>
</evidence>
<dbReference type="InterPro" id="IPR019734">
    <property type="entry name" value="TPR_rpt"/>
</dbReference>
<evidence type="ECO:0000256" key="3">
    <source>
        <dbReference type="PROSITE-ProRule" id="PRU00339"/>
    </source>
</evidence>
<feature type="compositionally biased region" description="Polar residues" evidence="4">
    <location>
        <begin position="13"/>
        <end position="23"/>
    </location>
</feature>
<keyword evidence="6" id="KW-1185">Reference proteome</keyword>
<comment type="caution">
    <text evidence="5">The sequence shown here is derived from an EMBL/GenBank/DDBJ whole genome shotgun (WGS) entry which is preliminary data.</text>
</comment>
<evidence type="ECO:0000313" key="6">
    <source>
        <dbReference type="Proteomes" id="UP000238326"/>
    </source>
</evidence>
<evidence type="ECO:0000256" key="4">
    <source>
        <dbReference type="SAM" id="MobiDB-lite"/>
    </source>
</evidence>
<dbReference type="PANTHER" id="PTHR44227:SF3">
    <property type="entry name" value="PROTEIN O-MANNOSYL-TRANSFERASE TMTC4"/>
    <property type="match status" value="1"/>
</dbReference>
<accession>A0A2S9KFJ1</accession>
<feature type="region of interest" description="Disordered" evidence="4">
    <location>
        <begin position="1"/>
        <end position="61"/>
    </location>
</feature>
<dbReference type="InterPro" id="IPR011990">
    <property type="entry name" value="TPR-like_helical_dom_sf"/>
</dbReference>
<dbReference type="SMART" id="SM00028">
    <property type="entry name" value="TPR"/>
    <property type="match status" value="7"/>
</dbReference>
<dbReference type="AlphaFoldDB" id="A0A2S9KFJ1"/>
<protein>
    <recommendedName>
        <fullName evidence="7">Tetratricopeptide repeat protein</fullName>
    </recommendedName>
</protein>
<keyword evidence="2 3" id="KW-0802">TPR repeat</keyword>
<dbReference type="PANTHER" id="PTHR44227">
    <property type="match status" value="1"/>
</dbReference>
<dbReference type="OrthoDB" id="9766710at2"/>
<dbReference type="InterPro" id="IPR052346">
    <property type="entry name" value="O-mannosyl-transferase_TMTC"/>
</dbReference>
<dbReference type="PROSITE" id="PS50005">
    <property type="entry name" value="TPR"/>
    <property type="match status" value="1"/>
</dbReference>
<dbReference type="EMBL" id="PVLR01000017">
    <property type="protein sequence ID" value="PRD69211.1"/>
    <property type="molecule type" value="Genomic_DNA"/>
</dbReference>
<name>A0A2S9KFJ1_9BURK</name>
<dbReference type="Pfam" id="PF13432">
    <property type="entry name" value="TPR_16"/>
    <property type="match status" value="3"/>
</dbReference>
<keyword evidence="1" id="KW-0677">Repeat</keyword>
<dbReference type="Pfam" id="PF13181">
    <property type="entry name" value="TPR_8"/>
    <property type="match status" value="1"/>
</dbReference>
<feature type="repeat" description="TPR" evidence="3">
    <location>
        <begin position="360"/>
        <end position="393"/>
    </location>
</feature>
<sequence length="651" mass="71349">MRAPAMRSAKLSRVTSTSGNSGMENGRAQGRTGEQGFHYHGPMDSPALTRRRAPSSPPCTVPPMTGGKLASISAALALAMLAWGGSAQAANPKPPGTQPQALPALKAPADSGMGGELLYQLLISELQITQGQPGAGFSLTLDAARKMRRPELFQRAIQIALQARSGESALQAARAWTETLPRSAEAQRVVLQLALALDRPADIAPPLRSLLRLTAAAERQPLILALPQMLARLSDKTAALQAVTPLLKEAGQQPTQAMAAWAGLGRLQLAAGQKTQAFESAQQAMARDRRSAPPAWLALALLEQRQPGADALLLRWLERGNGEDANQIRLEYTRLLIEQRRQPEARAQLDLLTREQASMAQVWLLDGLLYLQLEQPDQATASLQRYLALQSSEAGHNGRTQAQLLLSQIAEKQGKLDAALDWLDRVEGQEAQATVQSRRALLLARAGRLDEARAQLRGLPAEGPADERRKLVTEAQLLRELGHYAEALKVYEEATQRFAEDNDLAYERAMVAEKAGHRDEMERLLRELIARAPDYGHAYNALGYSLADRNQDLDQARELIRRAVALIPDDPFIQDSLGWVEFRLGNLAQARRILQAAFERRADPEIAAHLGEVLWSAGQHEAALTVWRQGLQLQADNDTLLRTLQRLQVKP</sequence>
<gene>
    <name evidence="5" type="ORF">C6P61_07230</name>
</gene>
<reference evidence="5 6" key="1">
    <citation type="submission" date="2018-03" db="EMBL/GenBank/DDBJ databases">
        <title>Comparative genomics illustrates the genes involved in a hyperalkaliphilic mechanisms of Serpentinomonas isolated from highly-alkaline calcium-rich serpentinized springs.</title>
        <authorList>
            <person name="Suzuki S."/>
            <person name="Ishii S."/>
            <person name="Walworth N."/>
            <person name="Bird L."/>
            <person name="Kuenen J.G."/>
            <person name="Nealson K.H."/>
        </authorList>
    </citation>
    <scope>NUCLEOTIDE SEQUENCE [LARGE SCALE GENOMIC DNA]</scope>
    <source>
        <strain evidence="5 6">83</strain>
    </source>
</reference>